<dbReference type="InterPro" id="IPR026590">
    <property type="entry name" value="Ssirtuin_cat_dom"/>
</dbReference>
<dbReference type="EMBL" id="CAJNRD030001122">
    <property type="protein sequence ID" value="CAG5101256.1"/>
    <property type="molecule type" value="Genomic_DNA"/>
</dbReference>
<organism evidence="18 19">
    <name type="scientific">Cotesia congregata</name>
    <name type="common">Parasitoid wasp</name>
    <name type="synonym">Apanteles congregatus</name>
    <dbReference type="NCBI Taxonomy" id="51543"/>
    <lineage>
        <taxon>Eukaryota</taxon>
        <taxon>Metazoa</taxon>
        <taxon>Ecdysozoa</taxon>
        <taxon>Arthropoda</taxon>
        <taxon>Hexapoda</taxon>
        <taxon>Insecta</taxon>
        <taxon>Pterygota</taxon>
        <taxon>Neoptera</taxon>
        <taxon>Endopterygota</taxon>
        <taxon>Hymenoptera</taxon>
        <taxon>Apocrita</taxon>
        <taxon>Ichneumonoidea</taxon>
        <taxon>Braconidae</taxon>
        <taxon>Microgastrinae</taxon>
        <taxon>Cotesia</taxon>
    </lineage>
</organism>
<dbReference type="GO" id="GO:0010468">
    <property type="term" value="P:regulation of gene expression"/>
    <property type="evidence" value="ECO:0007669"/>
    <property type="project" value="UniProtKB-ARBA"/>
</dbReference>
<dbReference type="FunFam" id="3.40.50.1220:FF:000038">
    <property type="entry name" value="NAD-dependent protein deacetylase sirtuin-6 isoform X2"/>
    <property type="match status" value="1"/>
</dbReference>
<feature type="binding site" evidence="15">
    <location>
        <position position="241"/>
    </location>
    <ligand>
        <name>Zn(2+)</name>
        <dbReference type="ChEBI" id="CHEBI:29105"/>
    </ligand>
</feature>
<comment type="caution">
    <text evidence="18">The sequence shown here is derived from an EMBL/GenBank/DDBJ whole genome shotgun (WGS) entry which is preliminary data.</text>
</comment>
<evidence type="ECO:0000256" key="14">
    <source>
        <dbReference type="ARBA" id="ARBA00052763"/>
    </source>
</evidence>
<accession>A0A8J2MW53</accession>
<dbReference type="GO" id="GO:0000785">
    <property type="term" value="C:chromatin"/>
    <property type="evidence" value="ECO:0007669"/>
    <property type="project" value="TreeGrafter"/>
</dbReference>
<evidence type="ECO:0000256" key="2">
    <source>
        <dbReference type="ARBA" id="ARBA00012928"/>
    </source>
</evidence>
<sequence length="606" mass="68452">MRISSVNNCKSDLSEYAASMISPKDNNRKNIINIYYYFNNTNNSMEESNTDKFISRRRSVTLKPLKVKDERVATLKKVSAILNKSEVNRTPEELELLSSCGDIVKEVNLRQKKRDKVKARLEEVEDPPDHLEEKCMRLAAAISRATTLTVYTGAGISTAASIPDYRGTNGVWTRMQQGKDIGNHDLSQAEPTVTHMALYALYKANILKYIVSQNCDGLHLRSGIPRSSLSEVHGNMYVEVCRNCKPSREYWRLFDVTEKTARYSHGTGRMCHKCSSVLQDSIVHFGERGNLPFPINWNGASRASKQADVILCLGSSLKVLKKYPWLWQMDRPVHKRGSLYIVNLQWTPKDESATLKINGRCDDVMTRVMNHLGLEIPQYNRSKDPIFYHAIRLQPSELTTTTQPCLEEPPVALSCRDKLKLNSLSEEVDENLDVTDNLDEIKIKQEDETIPKTEEDCTTPSPIELAEQLTAYSAPFFTALPFLSMGLPFPPMFFYPQMTPLLYYPLIQSPAIKQDRSLIKEPDPKPACGFCMENEGSPVCLYYQLDADQTDQASEVVGIEAGIEAENEGNIEATEVEDETASTPTATAKNPGWFGKGYRKGFRKKR</sequence>
<comment type="catalytic activity">
    <reaction evidence="12">
        <text>N(6)-succinyl-L-lysyl-[protein] + NAD(+) + H2O = 2''-O-succinyl-ADP-D-ribose + nicotinamide + L-lysyl-[protein]</text>
        <dbReference type="Rhea" id="RHEA:47668"/>
        <dbReference type="Rhea" id="RHEA-COMP:9752"/>
        <dbReference type="Rhea" id="RHEA-COMP:11877"/>
        <dbReference type="ChEBI" id="CHEBI:15377"/>
        <dbReference type="ChEBI" id="CHEBI:17154"/>
        <dbReference type="ChEBI" id="CHEBI:29969"/>
        <dbReference type="ChEBI" id="CHEBI:57540"/>
        <dbReference type="ChEBI" id="CHEBI:87830"/>
        <dbReference type="ChEBI" id="CHEBI:87832"/>
    </reaction>
    <physiologicalReaction direction="left-to-right" evidence="12">
        <dbReference type="Rhea" id="RHEA:47669"/>
    </physiologicalReaction>
</comment>
<feature type="region of interest" description="Disordered" evidence="16">
    <location>
        <begin position="567"/>
        <end position="606"/>
    </location>
</feature>
<feature type="active site" description="Proton acceptor" evidence="15">
    <location>
        <position position="233"/>
    </location>
</feature>
<dbReference type="GO" id="GO:0005634">
    <property type="term" value="C:nucleus"/>
    <property type="evidence" value="ECO:0007669"/>
    <property type="project" value="TreeGrafter"/>
</dbReference>
<dbReference type="EC" id="2.3.1.286" evidence="2"/>
<evidence type="ECO:0000256" key="4">
    <source>
        <dbReference type="ARBA" id="ARBA00022679"/>
    </source>
</evidence>
<evidence type="ECO:0000259" key="17">
    <source>
        <dbReference type="PROSITE" id="PS50305"/>
    </source>
</evidence>
<keyword evidence="5 15" id="KW-0479">Metal-binding</keyword>
<evidence type="ECO:0000256" key="16">
    <source>
        <dbReference type="SAM" id="MobiDB-lite"/>
    </source>
</evidence>
<keyword evidence="6 15" id="KW-0862">Zinc</keyword>
<proteinExistence type="inferred from homology"/>
<comment type="cofactor">
    <cofactor evidence="1">
        <name>Zn(2+)</name>
        <dbReference type="ChEBI" id="CHEBI:29105"/>
    </cofactor>
</comment>
<evidence type="ECO:0000256" key="9">
    <source>
        <dbReference type="ARBA" id="ARBA00041832"/>
    </source>
</evidence>
<name>A0A8J2MW53_COTCN</name>
<dbReference type="SUPFAM" id="SSF52467">
    <property type="entry name" value="DHS-like NAD/FAD-binding domain"/>
    <property type="match status" value="1"/>
</dbReference>
<dbReference type="FunFam" id="2.20.28.200:FF:000002">
    <property type="entry name" value="NAD-dependent deacetylase sirtuin-7"/>
    <property type="match status" value="1"/>
</dbReference>
<evidence type="ECO:0000256" key="10">
    <source>
        <dbReference type="ARBA" id="ARBA00043038"/>
    </source>
</evidence>
<dbReference type="InterPro" id="IPR050134">
    <property type="entry name" value="NAD-dep_sirtuin_deacylases"/>
</dbReference>
<keyword evidence="19" id="KW-1185">Reference proteome</keyword>
<evidence type="ECO:0000313" key="18">
    <source>
        <dbReference type="EMBL" id="CAG5101256.1"/>
    </source>
</evidence>
<dbReference type="InterPro" id="IPR003000">
    <property type="entry name" value="Sirtuin"/>
</dbReference>
<reference evidence="18" key="1">
    <citation type="submission" date="2021-04" db="EMBL/GenBank/DDBJ databases">
        <authorList>
            <person name="Chebbi M.A.C M."/>
        </authorList>
    </citation>
    <scope>NUCLEOTIDE SEQUENCE</scope>
</reference>
<feature type="compositionally biased region" description="Basic residues" evidence="16">
    <location>
        <begin position="597"/>
        <end position="606"/>
    </location>
</feature>
<dbReference type="PANTHER" id="PTHR11085">
    <property type="entry name" value="NAD-DEPENDENT PROTEIN DEACYLASE SIRTUIN-5, MITOCHONDRIAL-RELATED"/>
    <property type="match status" value="1"/>
</dbReference>
<evidence type="ECO:0000256" key="15">
    <source>
        <dbReference type="PROSITE-ProRule" id="PRU00236"/>
    </source>
</evidence>
<evidence type="ECO:0000256" key="13">
    <source>
        <dbReference type="ARBA" id="ARBA00051399"/>
    </source>
</evidence>
<comment type="similarity">
    <text evidence="8">Belongs to the sirtuin family. Class IV subfamily.</text>
</comment>
<feature type="compositionally biased region" description="Acidic residues" evidence="16">
    <location>
        <begin position="567"/>
        <end position="580"/>
    </location>
</feature>
<evidence type="ECO:0000256" key="12">
    <source>
        <dbReference type="ARBA" id="ARBA00051105"/>
    </source>
</evidence>
<protein>
    <recommendedName>
        <fullName evidence="2">protein acetyllysine N-acetyltransferase</fullName>
        <ecNumber evidence="2">2.3.1.286</ecNumber>
    </recommendedName>
    <alternativeName>
        <fullName evidence="10">Regulatory protein SIR2 homolog 7</fullName>
    </alternativeName>
    <alternativeName>
        <fullName evidence="9">SIR2-like protein 7</fullName>
    </alternativeName>
</protein>
<comment type="catalytic activity">
    <reaction evidence="11">
        <text>N(6)-decanoyl-L-lysyl-[protein] + NAD(+) + H2O = 2''-O-decanoyl-ADP-D-ribose + nicotinamide + L-lysyl-[protein]</text>
        <dbReference type="Rhea" id="RHEA:70631"/>
        <dbReference type="Rhea" id="RHEA-COMP:9752"/>
        <dbReference type="Rhea" id="RHEA-COMP:17932"/>
        <dbReference type="ChEBI" id="CHEBI:15377"/>
        <dbReference type="ChEBI" id="CHEBI:17154"/>
        <dbReference type="ChEBI" id="CHEBI:29969"/>
        <dbReference type="ChEBI" id="CHEBI:57540"/>
        <dbReference type="ChEBI" id="CHEBI:143222"/>
        <dbReference type="ChEBI" id="CHEBI:189688"/>
    </reaction>
    <physiologicalReaction direction="left-to-right" evidence="11">
        <dbReference type="Rhea" id="RHEA:70632"/>
    </physiologicalReaction>
</comment>
<keyword evidence="4" id="KW-0808">Transferase</keyword>
<dbReference type="GO" id="GO:0097372">
    <property type="term" value="F:histone H3K18 deacetylase activity, NAD-dependent"/>
    <property type="evidence" value="ECO:0007669"/>
    <property type="project" value="TreeGrafter"/>
</dbReference>
<dbReference type="CDD" id="cd01410">
    <property type="entry name" value="SIRT7"/>
    <property type="match status" value="1"/>
</dbReference>
<comment type="catalytic activity">
    <reaction evidence="14">
        <text>N(6)-glutaryl-L-lysyl-[protein] + NAD(+) + H2O = 2''-O-glutaryl-ADP-D-ribose + nicotinamide + L-lysyl-[protein]</text>
        <dbReference type="Rhea" id="RHEA:47664"/>
        <dbReference type="Rhea" id="RHEA-COMP:9752"/>
        <dbReference type="Rhea" id="RHEA-COMP:11875"/>
        <dbReference type="ChEBI" id="CHEBI:15377"/>
        <dbReference type="ChEBI" id="CHEBI:17154"/>
        <dbReference type="ChEBI" id="CHEBI:29969"/>
        <dbReference type="ChEBI" id="CHEBI:57540"/>
        <dbReference type="ChEBI" id="CHEBI:87828"/>
        <dbReference type="ChEBI" id="CHEBI:87829"/>
    </reaction>
    <physiologicalReaction direction="left-to-right" evidence="14">
        <dbReference type="Rhea" id="RHEA:47665"/>
    </physiologicalReaction>
</comment>
<keyword evidence="3" id="KW-0597">Phosphoprotein</keyword>
<dbReference type="Proteomes" id="UP000786811">
    <property type="component" value="Unassembled WGS sequence"/>
</dbReference>
<comment type="catalytic activity">
    <reaction evidence="13">
        <text>N(6)-propanoyl-L-lysyl-[protein] + NAD(+) + H2O = 3''-O-propanoyl-ADP-D-ribose + nicotinamide + L-lysyl-[protein]</text>
        <dbReference type="Rhea" id="RHEA:23500"/>
        <dbReference type="Rhea" id="RHEA-COMP:9752"/>
        <dbReference type="Rhea" id="RHEA-COMP:13758"/>
        <dbReference type="ChEBI" id="CHEBI:15377"/>
        <dbReference type="ChEBI" id="CHEBI:17154"/>
        <dbReference type="ChEBI" id="CHEBI:29969"/>
        <dbReference type="ChEBI" id="CHEBI:57540"/>
        <dbReference type="ChEBI" id="CHEBI:138019"/>
        <dbReference type="ChEBI" id="CHEBI:145015"/>
    </reaction>
    <physiologicalReaction direction="left-to-right" evidence="13">
        <dbReference type="Rhea" id="RHEA:23501"/>
    </physiologicalReaction>
</comment>
<dbReference type="InterPro" id="IPR029035">
    <property type="entry name" value="DHS-like_NAD/FAD-binding_dom"/>
</dbReference>
<dbReference type="GO" id="GO:0070403">
    <property type="term" value="F:NAD+ binding"/>
    <property type="evidence" value="ECO:0007669"/>
    <property type="project" value="InterPro"/>
</dbReference>
<dbReference type="Gene3D" id="2.20.28.200">
    <property type="match status" value="1"/>
</dbReference>
<evidence type="ECO:0000256" key="5">
    <source>
        <dbReference type="ARBA" id="ARBA00022723"/>
    </source>
</evidence>
<feature type="binding site" evidence="15">
    <location>
        <position position="244"/>
    </location>
    <ligand>
        <name>Zn(2+)</name>
        <dbReference type="ChEBI" id="CHEBI:29105"/>
    </ligand>
</feature>
<dbReference type="Gene3D" id="3.40.50.1220">
    <property type="entry name" value="TPP-binding domain"/>
    <property type="match status" value="1"/>
</dbReference>
<evidence type="ECO:0000256" key="3">
    <source>
        <dbReference type="ARBA" id="ARBA00022553"/>
    </source>
</evidence>
<dbReference type="AlphaFoldDB" id="A0A8J2MW53"/>
<dbReference type="PROSITE" id="PS50305">
    <property type="entry name" value="SIRTUIN"/>
    <property type="match status" value="1"/>
</dbReference>
<evidence type="ECO:0000256" key="6">
    <source>
        <dbReference type="ARBA" id="ARBA00022833"/>
    </source>
</evidence>
<dbReference type="GO" id="GO:0140861">
    <property type="term" value="P:DNA repair-dependent chromatin remodeling"/>
    <property type="evidence" value="ECO:0007669"/>
    <property type="project" value="UniProtKB-ARBA"/>
</dbReference>
<evidence type="ECO:0000313" key="19">
    <source>
        <dbReference type="Proteomes" id="UP000786811"/>
    </source>
</evidence>
<feature type="binding site" evidence="15">
    <location>
        <position position="274"/>
    </location>
    <ligand>
        <name>Zn(2+)</name>
        <dbReference type="ChEBI" id="CHEBI:29105"/>
    </ligand>
</feature>
<dbReference type="OrthoDB" id="2919105at2759"/>
<evidence type="ECO:0000256" key="1">
    <source>
        <dbReference type="ARBA" id="ARBA00001947"/>
    </source>
</evidence>
<gene>
    <name evidence="18" type="ORF">HICCMSTLAB_LOCUS10329</name>
</gene>
<feature type="domain" description="Deacetylase sirtuin-type" evidence="17">
    <location>
        <begin position="128"/>
        <end position="375"/>
    </location>
</feature>
<dbReference type="PANTHER" id="PTHR11085:SF1">
    <property type="entry name" value="NAD-DEPENDENT PROTEIN DEACETYLASE SIRTUIN-7"/>
    <property type="match status" value="1"/>
</dbReference>
<dbReference type="GO" id="GO:0035861">
    <property type="term" value="C:site of double-strand break"/>
    <property type="evidence" value="ECO:0007669"/>
    <property type="project" value="UniProtKB-ARBA"/>
</dbReference>
<evidence type="ECO:0000256" key="11">
    <source>
        <dbReference type="ARBA" id="ARBA00050237"/>
    </source>
</evidence>
<evidence type="ECO:0000256" key="8">
    <source>
        <dbReference type="ARBA" id="ARBA00038170"/>
    </source>
</evidence>
<feature type="binding site" evidence="15">
    <location>
        <position position="271"/>
    </location>
    <ligand>
        <name>Zn(2+)</name>
        <dbReference type="ChEBI" id="CHEBI:29105"/>
    </ligand>
</feature>
<dbReference type="GO" id="GO:0046872">
    <property type="term" value="F:metal ion binding"/>
    <property type="evidence" value="ECO:0007669"/>
    <property type="project" value="UniProtKB-KW"/>
</dbReference>
<keyword evidence="7" id="KW-0520">NAD</keyword>
<evidence type="ECO:0000256" key="7">
    <source>
        <dbReference type="ARBA" id="ARBA00023027"/>
    </source>
</evidence>
<dbReference type="Pfam" id="PF02146">
    <property type="entry name" value="SIR2"/>
    <property type="match status" value="1"/>
</dbReference>